<dbReference type="Pfam" id="PF02739">
    <property type="entry name" value="5_3_exonuc_N"/>
    <property type="match status" value="1"/>
</dbReference>
<evidence type="ECO:0000256" key="2">
    <source>
        <dbReference type="ARBA" id="ARBA00022801"/>
    </source>
</evidence>
<dbReference type="InterPro" id="IPR002421">
    <property type="entry name" value="5-3_exonuclease"/>
</dbReference>
<dbReference type="InterPro" id="IPR029060">
    <property type="entry name" value="PIN-like_dom_sf"/>
</dbReference>
<dbReference type="SUPFAM" id="SSF47807">
    <property type="entry name" value="5' to 3' exonuclease, C-terminal subdomain"/>
    <property type="match status" value="1"/>
</dbReference>
<keyword evidence="2" id="KW-0378">Hydrolase</keyword>
<dbReference type="GO" id="GO:0003677">
    <property type="term" value="F:DNA binding"/>
    <property type="evidence" value="ECO:0007669"/>
    <property type="project" value="UniProtKB-KW"/>
</dbReference>
<dbReference type="Proteomes" id="UP000231382">
    <property type="component" value="Unassembled WGS sequence"/>
</dbReference>
<dbReference type="AlphaFoldDB" id="A0A2H0W5L8"/>
<evidence type="ECO:0000259" key="4">
    <source>
        <dbReference type="SMART" id="SM00475"/>
    </source>
</evidence>
<dbReference type="SMART" id="SM00475">
    <property type="entry name" value="53EXOc"/>
    <property type="match status" value="1"/>
</dbReference>
<dbReference type="Gene3D" id="1.10.150.20">
    <property type="entry name" value="5' to 3' exonuclease, C-terminal subdomain"/>
    <property type="match status" value="1"/>
</dbReference>
<evidence type="ECO:0000313" key="5">
    <source>
        <dbReference type="EMBL" id="PIS07371.1"/>
    </source>
</evidence>
<feature type="domain" description="5'-3' exonuclease" evidence="4">
    <location>
        <begin position="38"/>
        <end position="347"/>
    </location>
</feature>
<evidence type="ECO:0000256" key="3">
    <source>
        <dbReference type="ARBA" id="ARBA00023125"/>
    </source>
</evidence>
<dbReference type="PANTHER" id="PTHR42646">
    <property type="entry name" value="FLAP ENDONUCLEASE XNI"/>
    <property type="match status" value="1"/>
</dbReference>
<keyword evidence="3" id="KW-0238">DNA-binding</keyword>
<organism evidence="5 6">
    <name type="scientific">Candidatus Berkelbacteria bacterium CG10_big_fil_rev_8_21_14_0_10_43_13</name>
    <dbReference type="NCBI Taxonomy" id="1974514"/>
    <lineage>
        <taxon>Bacteria</taxon>
        <taxon>Candidatus Berkelbacteria</taxon>
    </lineage>
</organism>
<dbReference type="InterPro" id="IPR020046">
    <property type="entry name" value="5-3_exonucl_a-hlix_arch_N"/>
</dbReference>
<dbReference type="CDD" id="cd09898">
    <property type="entry name" value="H3TH_53EXO"/>
    <property type="match status" value="1"/>
</dbReference>
<evidence type="ECO:0000256" key="1">
    <source>
        <dbReference type="ARBA" id="ARBA00022722"/>
    </source>
</evidence>
<comment type="caution">
    <text evidence="5">The sequence shown here is derived from an EMBL/GenBank/DDBJ whole genome shotgun (WGS) entry which is preliminary data.</text>
</comment>
<dbReference type="InterPro" id="IPR038969">
    <property type="entry name" value="FEN"/>
</dbReference>
<dbReference type="EMBL" id="PEZW01000027">
    <property type="protein sequence ID" value="PIS07371.1"/>
    <property type="molecule type" value="Genomic_DNA"/>
</dbReference>
<sequence length="396" mass="45510">MLELIICKKIRRSKQNYFVILNCSLFRYYVIMSEEDKTKTLVLIDSNAIIHRAYHALPKTMSLPGGEMTNAVYGYTTTFIKILEDLKPDYIAATFDLAGPTFRHEEYKEYKGTRVKADQELYDQIPRVRELLQSLNIPVYEKEGFEADDVIGTIVQKIQDTRYKIQAPIIRNTKYVIRIYIVTGDKDAFQLVNGGVFVYNLKHGLSNAQIVGRAEIEKDWNLQPEDFIDLKALAGDPSDNIPGVPGIGPKTTTKLLQQYDTLKNLYQQLAESLSDAGLISKSEFLISNQIPNPNDQIIKNLSKKLDIKPAALKSLIMNKEQAFLSQRLATIRRDVPLDFELEDCAWGDYDKDKVREFFEKMRFHSLLRRFGIEKSDPVKTEKAQKQKAKDDQLRLI</sequence>
<dbReference type="GO" id="GO:0017108">
    <property type="term" value="F:5'-flap endonuclease activity"/>
    <property type="evidence" value="ECO:0007669"/>
    <property type="project" value="InterPro"/>
</dbReference>
<gene>
    <name evidence="5" type="ORF">COT78_04000</name>
</gene>
<protein>
    <recommendedName>
        <fullName evidence="4">5'-3' exonuclease domain-containing protein</fullName>
    </recommendedName>
</protein>
<name>A0A2H0W5L8_9BACT</name>
<dbReference type="Pfam" id="PF01367">
    <property type="entry name" value="5_3_exonuc"/>
    <property type="match status" value="1"/>
</dbReference>
<proteinExistence type="predicted"/>
<dbReference type="GO" id="GO:0008409">
    <property type="term" value="F:5'-3' exonuclease activity"/>
    <property type="evidence" value="ECO:0007669"/>
    <property type="project" value="InterPro"/>
</dbReference>
<keyword evidence="1" id="KW-0540">Nuclease</keyword>
<evidence type="ECO:0000313" key="6">
    <source>
        <dbReference type="Proteomes" id="UP000231382"/>
    </source>
</evidence>
<dbReference type="InterPro" id="IPR036279">
    <property type="entry name" value="5-3_exonuclease_C_sf"/>
</dbReference>
<accession>A0A2H0W5L8</accession>
<dbReference type="InterPro" id="IPR008918">
    <property type="entry name" value="HhH2"/>
</dbReference>
<reference evidence="6" key="1">
    <citation type="submission" date="2017-09" db="EMBL/GenBank/DDBJ databases">
        <title>Depth-based differentiation of microbial function through sediment-hosted aquifers and enrichment of novel symbionts in the deep terrestrial subsurface.</title>
        <authorList>
            <person name="Probst A.J."/>
            <person name="Ladd B."/>
            <person name="Jarett J.K."/>
            <person name="Geller-Mcgrath D.E."/>
            <person name="Sieber C.M.K."/>
            <person name="Emerson J.B."/>
            <person name="Anantharaman K."/>
            <person name="Thomas B.C."/>
            <person name="Malmstrom R."/>
            <person name="Stieglmeier M."/>
            <person name="Klingl A."/>
            <person name="Woyke T."/>
            <person name="Ryan C.M."/>
            <person name="Banfield J.F."/>
        </authorList>
    </citation>
    <scope>NUCLEOTIDE SEQUENCE [LARGE SCALE GENOMIC DNA]</scope>
</reference>
<dbReference type="GO" id="GO:0033567">
    <property type="term" value="P:DNA replication, Okazaki fragment processing"/>
    <property type="evidence" value="ECO:0007669"/>
    <property type="project" value="InterPro"/>
</dbReference>
<dbReference type="Gene3D" id="3.40.50.1010">
    <property type="entry name" value="5'-nuclease"/>
    <property type="match status" value="1"/>
</dbReference>
<dbReference type="SMART" id="SM00279">
    <property type="entry name" value="HhH2"/>
    <property type="match status" value="1"/>
</dbReference>
<dbReference type="InterPro" id="IPR020045">
    <property type="entry name" value="DNA_polI_H3TH"/>
</dbReference>
<dbReference type="SUPFAM" id="SSF88723">
    <property type="entry name" value="PIN domain-like"/>
    <property type="match status" value="1"/>
</dbReference>
<dbReference type="CDD" id="cd09859">
    <property type="entry name" value="PIN_53EXO"/>
    <property type="match status" value="1"/>
</dbReference>
<dbReference type="PANTHER" id="PTHR42646:SF2">
    <property type="entry name" value="5'-3' EXONUCLEASE FAMILY PROTEIN"/>
    <property type="match status" value="1"/>
</dbReference>